<dbReference type="EMBL" id="JBHRTI010000003">
    <property type="protein sequence ID" value="MFC3146594.1"/>
    <property type="molecule type" value="Genomic_DNA"/>
</dbReference>
<feature type="transmembrane region" description="Helical" evidence="8">
    <location>
        <begin position="60"/>
        <end position="81"/>
    </location>
</feature>
<feature type="transmembrane region" description="Helical" evidence="8">
    <location>
        <begin position="37"/>
        <end position="54"/>
    </location>
</feature>
<evidence type="ECO:0000313" key="9">
    <source>
        <dbReference type="EMBL" id="MFC3146594.1"/>
    </source>
</evidence>
<keyword evidence="10" id="KW-1185">Reference proteome</keyword>
<comment type="similarity">
    <text evidence="2">Belongs to the auxin efflux carrier (TC 2.A.69) family.</text>
</comment>
<feature type="transmembrane region" description="Helical" evidence="8">
    <location>
        <begin position="6"/>
        <end position="25"/>
    </location>
</feature>
<feature type="transmembrane region" description="Helical" evidence="8">
    <location>
        <begin position="281"/>
        <end position="304"/>
    </location>
</feature>
<keyword evidence="4" id="KW-1003">Cell membrane</keyword>
<evidence type="ECO:0000256" key="7">
    <source>
        <dbReference type="ARBA" id="ARBA00023136"/>
    </source>
</evidence>
<gene>
    <name evidence="9" type="ORF">ACFOEN_02935</name>
</gene>
<proteinExistence type="inferred from homology"/>
<protein>
    <submittedName>
        <fullName evidence="9">AEC family transporter</fullName>
    </submittedName>
</protein>
<evidence type="ECO:0000256" key="6">
    <source>
        <dbReference type="ARBA" id="ARBA00022989"/>
    </source>
</evidence>
<evidence type="ECO:0000256" key="3">
    <source>
        <dbReference type="ARBA" id="ARBA00022448"/>
    </source>
</evidence>
<evidence type="ECO:0000256" key="4">
    <source>
        <dbReference type="ARBA" id="ARBA00022475"/>
    </source>
</evidence>
<keyword evidence="3" id="KW-0813">Transport</keyword>
<evidence type="ECO:0000313" key="10">
    <source>
        <dbReference type="Proteomes" id="UP001595556"/>
    </source>
</evidence>
<sequence length="309" mass="32478">MSTFALLIPDMLLIALGFTLMQAGWFGRNVWEAAERLVYFVLFPALLFTAVARAPVDPGAASTLIFASLLVTATGVVLGWWMRPLLRADATRFAQWAGLAQTAFRFNSYVALSLATRLEPAAQATALFALVIAFNVPLCNVFAVLGLAPVRHGGTSARALLRELAQNPLILATVGGLAFKLAGGQLPEPIWTGLSRLGQAALALGLMAVGAGLSWRGAREAAPLVGWMLSVRLLWLPAAAWTIGALMGLDRLAQTVLVAYAALPTASSAFILAARMGAPSAPVAAVISFGTVAAGVSLPLWLWLLGRFS</sequence>
<keyword evidence="7 8" id="KW-0472">Membrane</keyword>
<dbReference type="RefSeq" id="WP_377300931.1">
    <property type="nucleotide sequence ID" value="NZ_CP180191.1"/>
</dbReference>
<organism evidence="9 10">
    <name type="scientific">Piscinibacterium candidicorallinum</name>
    <dbReference type="NCBI Taxonomy" id="1793872"/>
    <lineage>
        <taxon>Bacteria</taxon>
        <taxon>Pseudomonadati</taxon>
        <taxon>Pseudomonadota</taxon>
        <taxon>Betaproteobacteria</taxon>
        <taxon>Burkholderiales</taxon>
        <taxon>Piscinibacterium</taxon>
    </lineage>
</organism>
<feature type="transmembrane region" description="Helical" evidence="8">
    <location>
        <begin position="227"/>
        <end position="249"/>
    </location>
</feature>
<evidence type="ECO:0000256" key="5">
    <source>
        <dbReference type="ARBA" id="ARBA00022692"/>
    </source>
</evidence>
<evidence type="ECO:0000256" key="8">
    <source>
        <dbReference type="SAM" id="Phobius"/>
    </source>
</evidence>
<feature type="transmembrane region" description="Helical" evidence="8">
    <location>
        <begin position="255"/>
        <end position="274"/>
    </location>
</feature>
<dbReference type="Proteomes" id="UP001595556">
    <property type="component" value="Unassembled WGS sequence"/>
</dbReference>
<accession>A0ABV7GY69</accession>
<feature type="transmembrane region" description="Helical" evidence="8">
    <location>
        <begin position="169"/>
        <end position="186"/>
    </location>
</feature>
<comment type="subcellular location">
    <subcellularLocation>
        <location evidence="1">Cell membrane</location>
        <topology evidence="1">Multi-pass membrane protein</topology>
    </subcellularLocation>
</comment>
<evidence type="ECO:0000256" key="2">
    <source>
        <dbReference type="ARBA" id="ARBA00010145"/>
    </source>
</evidence>
<dbReference type="InterPro" id="IPR038770">
    <property type="entry name" value="Na+/solute_symporter_sf"/>
</dbReference>
<dbReference type="Pfam" id="PF03547">
    <property type="entry name" value="Mem_trans"/>
    <property type="match status" value="1"/>
</dbReference>
<feature type="transmembrane region" description="Helical" evidence="8">
    <location>
        <begin position="124"/>
        <end position="148"/>
    </location>
</feature>
<dbReference type="InterPro" id="IPR004776">
    <property type="entry name" value="Mem_transp_PIN-like"/>
</dbReference>
<keyword evidence="5 8" id="KW-0812">Transmembrane</keyword>
<evidence type="ECO:0000256" key="1">
    <source>
        <dbReference type="ARBA" id="ARBA00004651"/>
    </source>
</evidence>
<feature type="transmembrane region" description="Helical" evidence="8">
    <location>
        <begin position="198"/>
        <end position="215"/>
    </location>
</feature>
<reference evidence="10" key="1">
    <citation type="journal article" date="2019" name="Int. J. Syst. Evol. Microbiol.">
        <title>The Global Catalogue of Microorganisms (GCM) 10K type strain sequencing project: providing services to taxonomists for standard genome sequencing and annotation.</title>
        <authorList>
            <consortium name="The Broad Institute Genomics Platform"/>
            <consortium name="The Broad Institute Genome Sequencing Center for Infectious Disease"/>
            <person name="Wu L."/>
            <person name="Ma J."/>
        </authorList>
    </citation>
    <scope>NUCLEOTIDE SEQUENCE [LARGE SCALE GENOMIC DNA]</scope>
    <source>
        <strain evidence="10">KCTC 52168</strain>
    </source>
</reference>
<comment type="caution">
    <text evidence="9">The sequence shown here is derived from an EMBL/GenBank/DDBJ whole genome shotgun (WGS) entry which is preliminary data.</text>
</comment>
<dbReference type="Gene3D" id="1.20.1530.20">
    <property type="match status" value="1"/>
</dbReference>
<keyword evidence="6 8" id="KW-1133">Transmembrane helix</keyword>
<name>A0ABV7GY69_9BURK</name>
<dbReference type="PANTHER" id="PTHR36838">
    <property type="entry name" value="AUXIN EFFLUX CARRIER FAMILY PROTEIN"/>
    <property type="match status" value="1"/>
</dbReference>
<dbReference type="PANTHER" id="PTHR36838:SF4">
    <property type="entry name" value="AUXIN EFFLUX CARRIER FAMILY PROTEIN"/>
    <property type="match status" value="1"/>
</dbReference>